<dbReference type="PRINTS" id="PR00344">
    <property type="entry name" value="BCTRLSENSOR"/>
</dbReference>
<dbReference type="CDD" id="cd16916">
    <property type="entry name" value="HATPase_CheA-like"/>
    <property type="match status" value="1"/>
</dbReference>
<dbReference type="InterPro" id="IPR036097">
    <property type="entry name" value="HisK_dim/P_sf"/>
</dbReference>
<evidence type="ECO:0000259" key="11">
    <source>
        <dbReference type="PROSITE" id="PS50851"/>
    </source>
</evidence>
<feature type="non-terminal residue" evidence="12">
    <location>
        <position position="1"/>
    </location>
</feature>
<feature type="compositionally biased region" description="Polar residues" evidence="8">
    <location>
        <begin position="357"/>
        <end position="368"/>
    </location>
</feature>
<feature type="domain" description="CheW-like" evidence="11">
    <location>
        <begin position="730"/>
        <end position="874"/>
    </location>
</feature>
<dbReference type="GO" id="GO:0000155">
    <property type="term" value="F:phosphorelay sensor kinase activity"/>
    <property type="evidence" value="ECO:0007669"/>
    <property type="project" value="InterPro"/>
</dbReference>
<dbReference type="SMART" id="SM00260">
    <property type="entry name" value="CheW"/>
    <property type="match status" value="1"/>
</dbReference>
<dbReference type="Gene3D" id="2.30.30.40">
    <property type="entry name" value="SH3 Domains"/>
    <property type="match status" value="1"/>
</dbReference>
<dbReference type="GO" id="GO:0006935">
    <property type="term" value="P:chemotaxis"/>
    <property type="evidence" value="ECO:0007669"/>
    <property type="project" value="InterPro"/>
</dbReference>
<gene>
    <name evidence="12" type="ORF">NJ959_07310</name>
</gene>
<dbReference type="PROSITE" id="PS50851">
    <property type="entry name" value="CHEW"/>
    <property type="match status" value="1"/>
</dbReference>
<dbReference type="InterPro" id="IPR004358">
    <property type="entry name" value="Sig_transdc_His_kin-like_C"/>
</dbReference>
<evidence type="ECO:0000313" key="12">
    <source>
        <dbReference type="EMBL" id="MCP2728282.1"/>
    </source>
</evidence>
<dbReference type="EC" id="2.7.13.3" evidence="2"/>
<evidence type="ECO:0000313" key="13">
    <source>
        <dbReference type="Proteomes" id="UP001204953"/>
    </source>
</evidence>
<dbReference type="InterPro" id="IPR005467">
    <property type="entry name" value="His_kinase_dom"/>
</dbReference>
<dbReference type="Pfam" id="PF00072">
    <property type="entry name" value="Response_reg"/>
    <property type="match status" value="1"/>
</dbReference>
<accession>A0AAE3KRC8</accession>
<dbReference type="InterPro" id="IPR036890">
    <property type="entry name" value="HATPase_C_sf"/>
</dbReference>
<dbReference type="FunFam" id="3.30.565.10:FF:000016">
    <property type="entry name" value="Chemotaxis protein CheA, putative"/>
    <property type="match status" value="1"/>
</dbReference>
<dbReference type="SMART" id="SM01231">
    <property type="entry name" value="H-kinase_dim"/>
    <property type="match status" value="1"/>
</dbReference>
<evidence type="ECO:0000256" key="2">
    <source>
        <dbReference type="ARBA" id="ARBA00012438"/>
    </source>
</evidence>
<dbReference type="Gene3D" id="1.10.287.560">
    <property type="entry name" value="Histidine kinase CheA-like, homodimeric domain"/>
    <property type="match status" value="1"/>
</dbReference>
<dbReference type="SUPFAM" id="SSF55874">
    <property type="entry name" value="ATPase domain of HSP90 chaperone/DNA topoisomerase II/histidine kinase"/>
    <property type="match status" value="1"/>
</dbReference>
<feature type="region of interest" description="Disordered" evidence="8">
    <location>
        <begin position="357"/>
        <end position="378"/>
    </location>
</feature>
<comment type="catalytic activity">
    <reaction evidence="1">
        <text>ATP + protein L-histidine = ADP + protein N-phospho-L-histidine.</text>
        <dbReference type="EC" id="2.7.13.3"/>
    </reaction>
</comment>
<evidence type="ECO:0000256" key="4">
    <source>
        <dbReference type="ARBA" id="ARBA00022679"/>
    </source>
</evidence>
<dbReference type="PROSITE" id="PS50109">
    <property type="entry name" value="HIS_KIN"/>
    <property type="match status" value="1"/>
</dbReference>
<dbReference type="SUPFAM" id="SSF52172">
    <property type="entry name" value="CheY-like"/>
    <property type="match status" value="1"/>
</dbReference>
<dbReference type="Pfam" id="PF01584">
    <property type="entry name" value="CheW"/>
    <property type="match status" value="1"/>
</dbReference>
<dbReference type="InterPro" id="IPR011006">
    <property type="entry name" value="CheY-like_superfamily"/>
</dbReference>
<dbReference type="Gene3D" id="3.30.565.10">
    <property type="entry name" value="Histidine kinase-like ATPase, C-terminal domain"/>
    <property type="match status" value="1"/>
</dbReference>
<dbReference type="InterPro" id="IPR037006">
    <property type="entry name" value="CheA-like_homodim_sf"/>
</dbReference>
<dbReference type="InterPro" id="IPR002545">
    <property type="entry name" value="CheW-lke_dom"/>
</dbReference>
<sequence length="1032" mass="115843">ASDTYKQVEYQRETEVEIGLFDWNEIPENQPAAHEDLEALFGEATDELPNSPSLLEAATDELSWDEDFFTSERSESETEIQLQTDNKIEVELFDGNENIEISPVDNQDLLALFSETTDDLSADSSLSESSIIGDLNWDEDLLIGQTSDPEIELNPEREAETRLFDWEEIPQPTQSDRENLEALFGEATDNISEYPSLSGSSIDDLNWEEDVVYNEVYESGVPAELNTNKDSIKGAVNWEEINELDELDALLNRQGIPNISDSINELDELDALLDSPDTQSISTSINELDELDALLDLDTTIASGSPSLNYTDSFDRLDSLLDEITPKQTNKSKEIAAKTPQAQDSLDDELEEMLKQAEQSMGGTPTNRSDQRQNRPQPRRIKMFEQNMRVSAKHLDSLSNLVGELVVSRNSLEQDQERLRQFLDNLQHQVIALSDVGSRMRDLYERSLLEGSLLASHHNYRTSFNSEDRSQNNNSSGVEYHPLEMDRFTGFHLLSQEMIELIVQVRESASDIEFLVEETDQVTRNLRQVTTQLQEGLTRSRMVPFAQNADRLHRAVRDISMKLGKEAQLSVDGRESLIDKMILEHLNDPMTHLVNNALTHGIETPDIRKAAGKPAVGQIVLNAFHQGNQTVISISDDGAGIDPERIRRKAIEQKLITPAEAKTLTRLDLYDFLFHPGFTTKDQADDFSGRGVGMDVVRTSLSEIRGDIYIDSTLGKGTTFTIRLPLTLSICKALCCLSERARIAFPIDGVEDMFDLPSDRIQINEEGKPCIRWRDTLLTFQPLSDLLAYNRQLSRGNVYGGKREDDLISIVVLRSPGNFLAIQVDQVLGEQEIVIKQLEGPAPKPVGIAGATVLGDGKIMPIADVLELIDLSLGRLRKDSAMIWLRDEPQIPSDQDTETVHEPMVLIVDDSITVRELLSLTFSKAGYRVEQARDGQEAWEKLRSGLPCDIVFCDIEMPRMDGLELLSRLQKDETLSQIPIAMLTSRGAKRHRQMASQLGASGYFTKPYLEEALLDAAKRMRKGEILLTATED</sequence>
<dbReference type="PROSITE" id="PS50110">
    <property type="entry name" value="RESPONSE_REGULATORY"/>
    <property type="match status" value="1"/>
</dbReference>
<keyword evidence="6" id="KW-0902">Two-component regulatory system</keyword>
<keyword evidence="5 12" id="KW-0418">Kinase</keyword>
<organism evidence="12 13">
    <name type="scientific">Limnofasciculus baicalensis BBK-W-15</name>
    <dbReference type="NCBI Taxonomy" id="2699891"/>
    <lineage>
        <taxon>Bacteria</taxon>
        <taxon>Bacillati</taxon>
        <taxon>Cyanobacteriota</taxon>
        <taxon>Cyanophyceae</taxon>
        <taxon>Coleofasciculales</taxon>
        <taxon>Coleofasciculaceae</taxon>
        <taxon>Limnofasciculus</taxon>
        <taxon>Limnofasciculus baicalensis</taxon>
    </lineage>
</organism>
<dbReference type="InterPro" id="IPR001789">
    <property type="entry name" value="Sig_transdc_resp-reg_receiver"/>
</dbReference>
<dbReference type="SMART" id="SM00387">
    <property type="entry name" value="HATPase_c"/>
    <property type="match status" value="1"/>
</dbReference>
<dbReference type="CDD" id="cd00731">
    <property type="entry name" value="CheA_reg"/>
    <property type="match status" value="1"/>
</dbReference>
<dbReference type="Pfam" id="PF02895">
    <property type="entry name" value="H-kinase_dim"/>
    <property type="match status" value="1"/>
</dbReference>
<evidence type="ECO:0000259" key="10">
    <source>
        <dbReference type="PROSITE" id="PS50110"/>
    </source>
</evidence>
<dbReference type="InterPro" id="IPR051315">
    <property type="entry name" value="Bact_Chemotaxis_CheA"/>
</dbReference>
<dbReference type="PANTHER" id="PTHR43395:SF1">
    <property type="entry name" value="CHEMOTAXIS PROTEIN CHEA"/>
    <property type="match status" value="1"/>
</dbReference>
<dbReference type="InterPro" id="IPR004105">
    <property type="entry name" value="CheA-like_dim"/>
</dbReference>
<proteinExistence type="predicted"/>
<name>A0AAE3KRC8_9CYAN</name>
<dbReference type="PANTHER" id="PTHR43395">
    <property type="entry name" value="SENSOR HISTIDINE KINASE CHEA"/>
    <property type="match status" value="1"/>
</dbReference>
<dbReference type="InterPro" id="IPR003594">
    <property type="entry name" value="HATPase_dom"/>
</dbReference>
<feature type="domain" description="Response regulatory" evidence="10">
    <location>
        <begin position="904"/>
        <end position="1021"/>
    </location>
</feature>
<dbReference type="SMART" id="SM00448">
    <property type="entry name" value="REC"/>
    <property type="match status" value="1"/>
</dbReference>
<evidence type="ECO:0000256" key="5">
    <source>
        <dbReference type="ARBA" id="ARBA00022777"/>
    </source>
</evidence>
<keyword evidence="4" id="KW-0808">Transferase</keyword>
<evidence type="ECO:0000256" key="3">
    <source>
        <dbReference type="ARBA" id="ARBA00022553"/>
    </source>
</evidence>
<feature type="domain" description="Histidine kinase" evidence="9">
    <location>
        <begin position="513"/>
        <end position="728"/>
    </location>
</feature>
<dbReference type="RefSeq" id="WP_254011081.1">
    <property type="nucleotide sequence ID" value="NZ_JAMZMM010000047.1"/>
</dbReference>
<dbReference type="InterPro" id="IPR036061">
    <property type="entry name" value="CheW-like_dom_sf"/>
</dbReference>
<keyword evidence="13" id="KW-1185">Reference proteome</keyword>
<feature type="modified residue" description="4-aspartylphosphate" evidence="7">
    <location>
        <position position="954"/>
    </location>
</feature>
<keyword evidence="3 7" id="KW-0597">Phosphoprotein</keyword>
<reference evidence="12" key="1">
    <citation type="submission" date="2022-06" db="EMBL/GenBank/DDBJ databases">
        <title>New cyanobacteria of genus Symplocastrum in benthos of Lake Baikal.</title>
        <authorList>
            <person name="Sorokovikova E."/>
            <person name="Tikhonova I."/>
            <person name="Krasnopeev A."/>
            <person name="Evseev P."/>
            <person name="Gladkikh A."/>
            <person name="Belykh O."/>
        </authorList>
    </citation>
    <scope>NUCLEOTIDE SEQUENCE</scope>
    <source>
        <strain evidence="12">BBK-W-15</strain>
    </source>
</reference>
<evidence type="ECO:0000256" key="1">
    <source>
        <dbReference type="ARBA" id="ARBA00000085"/>
    </source>
</evidence>
<evidence type="ECO:0000256" key="6">
    <source>
        <dbReference type="ARBA" id="ARBA00023012"/>
    </source>
</evidence>
<evidence type="ECO:0000256" key="8">
    <source>
        <dbReference type="SAM" id="MobiDB-lite"/>
    </source>
</evidence>
<evidence type="ECO:0000259" key="9">
    <source>
        <dbReference type="PROSITE" id="PS50109"/>
    </source>
</evidence>
<dbReference type="GO" id="GO:0005737">
    <property type="term" value="C:cytoplasm"/>
    <property type="evidence" value="ECO:0007669"/>
    <property type="project" value="InterPro"/>
</dbReference>
<dbReference type="SUPFAM" id="SSF50341">
    <property type="entry name" value="CheW-like"/>
    <property type="match status" value="1"/>
</dbReference>
<dbReference type="Gene3D" id="3.40.50.2300">
    <property type="match status" value="1"/>
</dbReference>
<dbReference type="Pfam" id="PF02518">
    <property type="entry name" value="HATPase_c"/>
    <property type="match status" value="1"/>
</dbReference>
<dbReference type="EMBL" id="JAMZMM010000047">
    <property type="protein sequence ID" value="MCP2728282.1"/>
    <property type="molecule type" value="Genomic_DNA"/>
</dbReference>
<evidence type="ECO:0000256" key="7">
    <source>
        <dbReference type="PROSITE-ProRule" id="PRU00169"/>
    </source>
</evidence>
<dbReference type="Proteomes" id="UP001204953">
    <property type="component" value="Unassembled WGS sequence"/>
</dbReference>
<protein>
    <recommendedName>
        <fullName evidence="2">histidine kinase</fullName>
        <ecNumber evidence="2">2.7.13.3</ecNumber>
    </recommendedName>
</protein>
<dbReference type="AlphaFoldDB" id="A0AAE3KRC8"/>
<comment type="caution">
    <text evidence="12">The sequence shown here is derived from an EMBL/GenBank/DDBJ whole genome shotgun (WGS) entry which is preliminary data.</text>
</comment>
<dbReference type="SUPFAM" id="SSF47384">
    <property type="entry name" value="Homodimeric domain of signal transducing histidine kinase"/>
    <property type="match status" value="1"/>
</dbReference>